<evidence type="ECO:0000313" key="3">
    <source>
        <dbReference type="Proteomes" id="UP000028045"/>
    </source>
</evidence>
<reference evidence="2 3" key="1">
    <citation type="journal article" date="2014" name="BMC Genomics">
        <title>Comparative genome sequencing reveals chemotype-specific gene clusters in the toxigenic black mold Stachybotrys.</title>
        <authorList>
            <person name="Semeiks J."/>
            <person name="Borek D."/>
            <person name="Otwinowski Z."/>
            <person name="Grishin N.V."/>
        </authorList>
    </citation>
    <scope>NUCLEOTIDE SEQUENCE [LARGE SCALE GENOMIC DNA]</scope>
    <source>
        <strain evidence="3">CBS 109288 / IBT 7711</strain>
    </source>
</reference>
<organism evidence="2 3">
    <name type="scientific">Stachybotrys chartarum (strain CBS 109288 / IBT 7711)</name>
    <name type="common">Toxic black mold</name>
    <name type="synonym">Stilbospora chartarum</name>
    <dbReference type="NCBI Taxonomy" id="1280523"/>
    <lineage>
        <taxon>Eukaryota</taxon>
        <taxon>Fungi</taxon>
        <taxon>Dikarya</taxon>
        <taxon>Ascomycota</taxon>
        <taxon>Pezizomycotina</taxon>
        <taxon>Sordariomycetes</taxon>
        <taxon>Hypocreomycetidae</taxon>
        <taxon>Hypocreales</taxon>
        <taxon>Stachybotryaceae</taxon>
        <taxon>Stachybotrys</taxon>
    </lineage>
</organism>
<dbReference type="AlphaFoldDB" id="A0A084B522"/>
<accession>A0A084B522</accession>
<keyword evidence="1" id="KW-0175">Coiled coil</keyword>
<keyword evidence="3" id="KW-1185">Reference proteome</keyword>
<name>A0A084B522_STACB</name>
<evidence type="ECO:0000256" key="1">
    <source>
        <dbReference type="SAM" id="Coils"/>
    </source>
</evidence>
<feature type="coiled-coil region" evidence="1">
    <location>
        <begin position="129"/>
        <end position="156"/>
    </location>
</feature>
<dbReference type="Proteomes" id="UP000028045">
    <property type="component" value="Unassembled WGS sequence"/>
</dbReference>
<dbReference type="HOGENOM" id="CLU_1543787_0_0_1"/>
<gene>
    <name evidence="2" type="ORF">S7711_11513</name>
</gene>
<evidence type="ECO:0000313" key="2">
    <source>
        <dbReference type="EMBL" id="KEY72651.1"/>
    </source>
</evidence>
<protein>
    <submittedName>
        <fullName evidence="2">Uncharacterized protein</fullName>
    </submittedName>
</protein>
<dbReference type="EMBL" id="KL648046">
    <property type="protein sequence ID" value="KEY72651.1"/>
    <property type="molecule type" value="Genomic_DNA"/>
</dbReference>
<sequence>MEPRFINPKFKAKARDKTYKMTHDWNQCGDQQEQLVLDPQLLDLQNTGIDAQYSLDLQNPQNIFNSEQGQNSIPNTDLASWPWFEKAGSPRDRSTVQSRLEIAIGQCPETEQVISRAVAEIRQMTTNLEKRMEKRIINVEKQVDNLQNGLEQEAAKVCSEIEVYIRKLRAWAAEIKMLVAAVAESQQSREK</sequence>
<proteinExistence type="predicted"/>